<protein>
    <submittedName>
        <fullName evidence="3">MARVEL domain-containing protein</fullName>
    </submittedName>
</protein>
<dbReference type="Proteomes" id="UP000050741">
    <property type="component" value="Unassembled WGS sequence"/>
</dbReference>
<keyword evidence="1" id="KW-1133">Transmembrane helix</keyword>
<keyword evidence="1" id="KW-0812">Transmembrane</keyword>
<dbReference type="WBParaSite" id="GPLIN_000195300">
    <property type="protein sequence ID" value="GPLIN_000195300"/>
    <property type="gene ID" value="GPLIN_000195300"/>
</dbReference>
<keyword evidence="1" id="KW-0472">Membrane</keyword>
<feature type="transmembrane region" description="Helical" evidence="1">
    <location>
        <begin position="58"/>
        <end position="74"/>
    </location>
</feature>
<sequence length="185" mass="21145">MLCYDHHTKTCCCFNVQKCAFTFALIGFVFNLMALIPIFLPFWPTSQEIQSLSVGKTFHFAICALMFLSILFAYKLRKSWLYKPYLIYMGVALALSIFGCLTYLYFLIVDPQSLLDEQKRKEHPGKAMADSEARSIAAAWLALMAVYVLFSSWIYSVIYRAYVTQKEEEAGGQFAQMGGEHFSKV</sequence>
<organism evidence="2 3">
    <name type="scientific">Globodera pallida</name>
    <name type="common">Potato cyst nematode worm</name>
    <name type="synonym">Heterodera pallida</name>
    <dbReference type="NCBI Taxonomy" id="36090"/>
    <lineage>
        <taxon>Eukaryota</taxon>
        <taxon>Metazoa</taxon>
        <taxon>Ecdysozoa</taxon>
        <taxon>Nematoda</taxon>
        <taxon>Chromadorea</taxon>
        <taxon>Rhabditida</taxon>
        <taxon>Tylenchina</taxon>
        <taxon>Tylenchomorpha</taxon>
        <taxon>Tylenchoidea</taxon>
        <taxon>Heteroderidae</taxon>
        <taxon>Heteroderinae</taxon>
        <taxon>Globodera</taxon>
    </lineage>
</organism>
<accession>A0A183BMW8</accession>
<reference evidence="2" key="1">
    <citation type="submission" date="2014-05" db="EMBL/GenBank/DDBJ databases">
        <title>The genome and life-stage specific transcriptomes of Globodera pallida elucidate key aspects of plant parasitism by a cyst nematode.</title>
        <authorList>
            <person name="Cotton J.A."/>
            <person name="Lilley C.J."/>
            <person name="Jones L.M."/>
            <person name="Kikuchi T."/>
            <person name="Reid A.J."/>
            <person name="Thorpe P."/>
            <person name="Tsai I.J."/>
            <person name="Beasley H."/>
            <person name="Blok V."/>
            <person name="Cock P.J.A."/>
            <person name="Van den Akker S.E."/>
            <person name="Holroyd N."/>
            <person name="Hunt M."/>
            <person name="Mantelin S."/>
            <person name="Naghra H."/>
            <person name="Pain A."/>
            <person name="Palomares-Rius J.E."/>
            <person name="Zarowiecki M."/>
            <person name="Berriman M."/>
            <person name="Jones J.T."/>
            <person name="Urwin P.E."/>
        </authorList>
    </citation>
    <scope>NUCLEOTIDE SEQUENCE [LARGE SCALE GENOMIC DNA]</scope>
    <source>
        <strain evidence="2">Lindley</strain>
    </source>
</reference>
<feature type="transmembrane region" description="Helical" evidence="1">
    <location>
        <begin position="137"/>
        <end position="158"/>
    </location>
</feature>
<evidence type="ECO:0000256" key="1">
    <source>
        <dbReference type="SAM" id="Phobius"/>
    </source>
</evidence>
<proteinExistence type="predicted"/>
<reference evidence="3" key="2">
    <citation type="submission" date="2016-06" db="UniProtKB">
        <authorList>
            <consortium name="WormBaseParasite"/>
        </authorList>
    </citation>
    <scope>IDENTIFICATION</scope>
</reference>
<evidence type="ECO:0000313" key="2">
    <source>
        <dbReference type="Proteomes" id="UP000050741"/>
    </source>
</evidence>
<feature type="transmembrane region" description="Helical" evidence="1">
    <location>
        <begin position="86"/>
        <end position="108"/>
    </location>
</feature>
<keyword evidence="2" id="KW-1185">Reference proteome</keyword>
<feature type="transmembrane region" description="Helical" evidence="1">
    <location>
        <begin position="21"/>
        <end position="43"/>
    </location>
</feature>
<dbReference type="AlphaFoldDB" id="A0A183BMW8"/>
<evidence type="ECO:0000313" key="3">
    <source>
        <dbReference type="WBParaSite" id="GPLIN_000195300"/>
    </source>
</evidence>
<name>A0A183BMW8_GLOPA</name>